<keyword evidence="6" id="KW-1185">Reference proteome</keyword>
<dbReference type="GO" id="GO:0031956">
    <property type="term" value="F:medium-chain fatty acid-CoA ligase activity"/>
    <property type="evidence" value="ECO:0007669"/>
    <property type="project" value="TreeGrafter"/>
</dbReference>
<organism evidence="5 6">
    <name type="scientific">Acinetobacter gerneri DSM 14967 = CIP 107464 = MTCC 9824</name>
    <dbReference type="NCBI Taxonomy" id="1120926"/>
    <lineage>
        <taxon>Bacteria</taxon>
        <taxon>Pseudomonadati</taxon>
        <taxon>Pseudomonadota</taxon>
        <taxon>Gammaproteobacteria</taxon>
        <taxon>Moraxellales</taxon>
        <taxon>Moraxellaceae</taxon>
        <taxon>Acinetobacter</taxon>
    </lineage>
</organism>
<dbReference type="Proteomes" id="UP000013117">
    <property type="component" value="Unassembled WGS sequence"/>
</dbReference>
<dbReference type="Pfam" id="PF00501">
    <property type="entry name" value="AMP-binding"/>
    <property type="match status" value="1"/>
</dbReference>
<dbReference type="STRING" id="202952.GCA_000747725_00307"/>
<feature type="domain" description="AMP-dependent synthetase/ligase" evidence="3">
    <location>
        <begin position="69"/>
        <end position="361"/>
    </location>
</feature>
<comment type="similarity">
    <text evidence="1">Belongs to the ATP-dependent AMP-binding enzyme family.</text>
</comment>
<dbReference type="Pfam" id="PF13193">
    <property type="entry name" value="AMP-binding_C"/>
    <property type="match status" value="1"/>
</dbReference>
<dbReference type="OrthoDB" id="9803968at2"/>
<keyword evidence="2" id="KW-0436">Ligase</keyword>
<sequence>MYWIKWFFSLIYSVCKHGINLYTILDSHHRISAHKVVLIIDDQEIDCETLKYMSDQYIAHWYREPIPNKIGLMLENSLHSIAALFALSRLGKELVILNPNLVEDKLKVIIEQQKLFIFCSAEYAQKVEALLENIKTKDAEQFTIIDQQFNVKNHDNNNLKPSFFNLISVCSSGSTGIPKIATRQSKPWQAIALLDLLLIKLKFFKIKQIFIMTPICHAAGLTASILALSFAKTVILQSRFDAKKAIKMIKKYQVDSLNLVPTILFRLLEQQQDLSPVRMIITGSAPLNTTLYHKTVAKYPTVQIFNLYGSSETGINIYANATDLAEHPESIGKAIKGVQIQIRDENQRILNDHQIGLLWSKCAWSVRPNQWMQCGDLAYRDEQGYFYLKGRQDDMLICGGVNVYPIDLENILLKHPNIKAAQAFAIHDEQMGQCLASQIILKNHQVNNVEFLQEIQTWLETQTPRYLRPKYINIVTEIATDSIGKPIITANKYDLSSNNR</sequence>
<proteinExistence type="inferred from homology"/>
<dbReference type="EMBL" id="APPN01000071">
    <property type="protein sequence ID" value="ENV33167.1"/>
    <property type="molecule type" value="Genomic_DNA"/>
</dbReference>
<dbReference type="Gene3D" id="3.30.300.30">
    <property type="match status" value="1"/>
</dbReference>
<feature type="domain" description="AMP-binding enzyme C-terminal" evidence="4">
    <location>
        <begin position="408"/>
        <end position="485"/>
    </location>
</feature>
<dbReference type="InterPro" id="IPR000873">
    <property type="entry name" value="AMP-dep_synth/lig_dom"/>
</dbReference>
<name>N8Y8T4_9GAMM</name>
<evidence type="ECO:0000313" key="6">
    <source>
        <dbReference type="Proteomes" id="UP000013117"/>
    </source>
</evidence>
<dbReference type="AlphaFoldDB" id="N8Y8T4"/>
<dbReference type="Gene3D" id="3.40.50.12780">
    <property type="entry name" value="N-terminal domain of ligase-like"/>
    <property type="match status" value="1"/>
</dbReference>
<evidence type="ECO:0000256" key="2">
    <source>
        <dbReference type="ARBA" id="ARBA00022598"/>
    </source>
</evidence>
<dbReference type="HOGENOM" id="CLU_000022_59_0_6"/>
<dbReference type="SUPFAM" id="SSF56801">
    <property type="entry name" value="Acetyl-CoA synthetase-like"/>
    <property type="match status" value="1"/>
</dbReference>
<comment type="caution">
    <text evidence="5">The sequence shown here is derived from an EMBL/GenBank/DDBJ whole genome shotgun (WGS) entry which is preliminary data.</text>
</comment>
<dbReference type="CDD" id="cd04433">
    <property type="entry name" value="AFD_class_I"/>
    <property type="match status" value="1"/>
</dbReference>
<dbReference type="eggNOG" id="COG0318">
    <property type="taxonomic scope" value="Bacteria"/>
</dbReference>
<reference evidence="5 6" key="1">
    <citation type="submission" date="2013-02" db="EMBL/GenBank/DDBJ databases">
        <title>The Genome Sequence of Acinetobacter gerneri CIP 107464.</title>
        <authorList>
            <consortium name="The Broad Institute Genome Sequencing Platform"/>
            <consortium name="The Broad Institute Genome Sequencing Center for Infectious Disease"/>
            <person name="Cerqueira G."/>
            <person name="Feldgarden M."/>
            <person name="Courvalin P."/>
            <person name="Perichon B."/>
            <person name="Grillot-Courvalin C."/>
            <person name="Clermont D."/>
            <person name="Rocha E."/>
            <person name="Yoon E.-J."/>
            <person name="Nemec A."/>
            <person name="Walker B."/>
            <person name="Young S.K."/>
            <person name="Zeng Q."/>
            <person name="Gargeya S."/>
            <person name="Fitzgerald M."/>
            <person name="Haas B."/>
            <person name="Abouelleil A."/>
            <person name="Alvarado L."/>
            <person name="Arachchi H.M."/>
            <person name="Berlin A.M."/>
            <person name="Chapman S.B."/>
            <person name="Dewar J."/>
            <person name="Goldberg J."/>
            <person name="Griggs A."/>
            <person name="Gujja S."/>
            <person name="Hansen M."/>
            <person name="Howarth C."/>
            <person name="Imamovic A."/>
            <person name="Larimer J."/>
            <person name="McCowan C."/>
            <person name="Murphy C."/>
            <person name="Neiman D."/>
            <person name="Pearson M."/>
            <person name="Priest M."/>
            <person name="Roberts A."/>
            <person name="Saif S."/>
            <person name="Shea T."/>
            <person name="Sisk P."/>
            <person name="Sykes S."/>
            <person name="Wortman J."/>
            <person name="Nusbaum C."/>
            <person name="Birren B."/>
        </authorList>
    </citation>
    <scope>NUCLEOTIDE SEQUENCE [LARGE SCALE GENOMIC DNA]</scope>
    <source>
        <strain evidence="5 6">CIP 107464</strain>
    </source>
</reference>
<accession>N8Y8T4</accession>
<dbReference type="InterPro" id="IPR042099">
    <property type="entry name" value="ANL_N_sf"/>
</dbReference>
<dbReference type="GO" id="GO:0006631">
    <property type="term" value="P:fatty acid metabolic process"/>
    <property type="evidence" value="ECO:0007669"/>
    <property type="project" value="TreeGrafter"/>
</dbReference>
<evidence type="ECO:0000313" key="5">
    <source>
        <dbReference type="EMBL" id="ENV33167.1"/>
    </source>
</evidence>
<evidence type="ECO:0000256" key="1">
    <source>
        <dbReference type="ARBA" id="ARBA00006432"/>
    </source>
</evidence>
<gene>
    <name evidence="5" type="ORF">F960_02889</name>
</gene>
<dbReference type="InterPro" id="IPR045851">
    <property type="entry name" value="AMP-bd_C_sf"/>
</dbReference>
<protein>
    <recommendedName>
        <fullName evidence="7">AMP-dependent synthetase/ligase domain-containing protein</fullName>
    </recommendedName>
</protein>
<evidence type="ECO:0000259" key="4">
    <source>
        <dbReference type="Pfam" id="PF13193"/>
    </source>
</evidence>
<dbReference type="InterPro" id="IPR025110">
    <property type="entry name" value="AMP-bd_C"/>
</dbReference>
<dbReference type="PANTHER" id="PTHR43201:SF5">
    <property type="entry name" value="MEDIUM-CHAIN ACYL-COA LIGASE ACSF2, MITOCHONDRIAL"/>
    <property type="match status" value="1"/>
</dbReference>
<evidence type="ECO:0008006" key="7">
    <source>
        <dbReference type="Google" id="ProtNLM"/>
    </source>
</evidence>
<evidence type="ECO:0000259" key="3">
    <source>
        <dbReference type="Pfam" id="PF00501"/>
    </source>
</evidence>
<dbReference type="PATRIC" id="fig|1120926.3.peg.2798"/>
<dbReference type="PANTHER" id="PTHR43201">
    <property type="entry name" value="ACYL-COA SYNTHETASE"/>
    <property type="match status" value="1"/>
</dbReference>